<sequence>MKLIPTNNRQVINWLLAITLCSAGALYLGVAEPTRNLQTPTPEDEWQLPTLAAPIEAQALYAKLNTLQPWGKELENASKTNKNQSTNKLQLVGIVKEGGKQYILLSDGQKITRYTIKDTLPDETVVISIDKNTVTLQRTDTEETLKLYAPKPTS</sequence>
<reference evidence="2" key="1">
    <citation type="submission" date="2016-12" db="EMBL/GenBank/DDBJ databases">
        <title>Complete Genome Sequence of Beggiatoa leptomitiformis D-401.</title>
        <authorList>
            <person name="Fomenkov A."/>
            <person name="Vincze T."/>
            <person name="Grabovich M."/>
            <person name="Anton B.P."/>
            <person name="Dubinina G."/>
            <person name="Orlova M."/>
            <person name="Belousova E."/>
            <person name="Roberts R.J."/>
        </authorList>
    </citation>
    <scope>NUCLEOTIDE SEQUENCE [LARGE SCALE GENOMIC DNA]</scope>
    <source>
        <strain evidence="2">D-401</strain>
    </source>
</reference>
<dbReference type="Proteomes" id="UP000234271">
    <property type="component" value="Chromosome"/>
</dbReference>
<dbReference type="OrthoDB" id="9970530at2"/>
<dbReference type="RefSeq" id="WP_062151991.1">
    <property type="nucleotide sequence ID" value="NZ_CP012373.2"/>
</dbReference>
<evidence type="ECO:0008006" key="3">
    <source>
        <dbReference type="Google" id="ProtNLM"/>
    </source>
</evidence>
<proteinExistence type="predicted"/>
<organism evidence="1 2">
    <name type="scientific">Beggiatoa leptomitoformis</name>
    <dbReference type="NCBI Taxonomy" id="288004"/>
    <lineage>
        <taxon>Bacteria</taxon>
        <taxon>Pseudomonadati</taxon>
        <taxon>Pseudomonadota</taxon>
        <taxon>Gammaproteobacteria</taxon>
        <taxon>Thiotrichales</taxon>
        <taxon>Thiotrichaceae</taxon>
        <taxon>Beggiatoa</taxon>
    </lineage>
</organism>
<evidence type="ECO:0000313" key="1">
    <source>
        <dbReference type="EMBL" id="AUI69940.1"/>
    </source>
</evidence>
<dbReference type="Gene3D" id="2.30.30.830">
    <property type="match status" value="1"/>
</dbReference>
<protein>
    <recommendedName>
        <fullName evidence="3">Type II secretion system protein GspC N-terminal domain-containing protein</fullName>
    </recommendedName>
</protein>
<dbReference type="EMBL" id="CP018889">
    <property type="protein sequence ID" value="AUI69940.1"/>
    <property type="molecule type" value="Genomic_DNA"/>
</dbReference>
<evidence type="ECO:0000313" key="2">
    <source>
        <dbReference type="Proteomes" id="UP000234271"/>
    </source>
</evidence>
<dbReference type="KEGG" id="blep:AL038_08950"/>
<accession>A0A2N9YHF9</accession>
<keyword evidence="2" id="KW-1185">Reference proteome</keyword>
<dbReference type="AlphaFoldDB" id="A0A2N9YHF9"/>
<dbReference type="STRING" id="288004.AL038_08950"/>
<gene>
    <name evidence="1" type="ORF">BLE401_15360</name>
</gene>
<name>A0A2N9YHF9_9GAMM</name>